<dbReference type="Proteomes" id="UP001147760">
    <property type="component" value="Unassembled WGS sequence"/>
</dbReference>
<dbReference type="OrthoDB" id="10003767at2759"/>
<sequence length="160" mass="18140">MAFISGIPLYNVWFGYRPQGAWPDTTHLRRIRALEGTASAMVQLDRFSFRTGGRLLFGNDGNPSHIGAMLDRWFVHKDPDDDPIYSECAASSDPKAYYTIMLDMHPEQNKVPRGLAMLLCQLISWISEPSSMDPFVLAHPDFDIQNFFVSEEGEIRGIID</sequence>
<reference evidence="1" key="2">
    <citation type="journal article" date="2023" name="IMA Fungus">
        <title>Comparative genomic study of the Penicillium genus elucidates a diverse pangenome and 15 lateral gene transfer events.</title>
        <authorList>
            <person name="Petersen C."/>
            <person name="Sorensen T."/>
            <person name="Nielsen M.R."/>
            <person name="Sondergaard T.E."/>
            <person name="Sorensen J.L."/>
            <person name="Fitzpatrick D.A."/>
            <person name="Frisvad J.C."/>
            <person name="Nielsen K.L."/>
        </authorList>
    </citation>
    <scope>NUCLEOTIDE SEQUENCE</scope>
    <source>
        <strain evidence="1">IBT 17660</strain>
    </source>
</reference>
<gene>
    <name evidence="1" type="ORF">N7530_005541</name>
</gene>
<evidence type="ECO:0000313" key="2">
    <source>
        <dbReference type="Proteomes" id="UP001147760"/>
    </source>
</evidence>
<proteinExistence type="predicted"/>
<accession>A0A9W9X0Q7</accession>
<name>A0A9W9X0Q7_9EURO</name>
<comment type="caution">
    <text evidence="1">The sequence shown here is derived from an EMBL/GenBank/DDBJ whole genome shotgun (WGS) entry which is preliminary data.</text>
</comment>
<organism evidence="1 2">
    <name type="scientific">Penicillium desertorum</name>
    <dbReference type="NCBI Taxonomy" id="1303715"/>
    <lineage>
        <taxon>Eukaryota</taxon>
        <taxon>Fungi</taxon>
        <taxon>Dikarya</taxon>
        <taxon>Ascomycota</taxon>
        <taxon>Pezizomycotina</taxon>
        <taxon>Eurotiomycetes</taxon>
        <taxon>Eurotiomycetidae</taxon>
        <taxon>Eurotiales</taxon>
        <taxon>Aspergillaceae</taxon>
        <taxon>Penicillium</taxon>
    </lineage>
</organism>
<keyword evidence="2" id="KW-1185">Reference proteome</keyword>
<reference evidence="1" key="1">
    <citation type="submission" date="2022-12" db="EMBL/GenBank/DDBJ databases">
        <authorList>
            <person name="Petersen C."/>
        </authorList>
    </citation>
    <scope>NUCLEOTIDE SEQUENCE</scope>
    <source>
        <strain evidence="1">IBT 17660</strain>
    </source>
</reference>
<dbReference type="EMBL" id="JAPWDO010000003">
    <property type="protein sequence ID" value="KAJ5480032.1"/>
    <property type="molecule type" value="Genomic_DNA"/>
</dbReference>
<dbReference type="AlphaFoldDB" id="A0A9W9X0Q7"/>
<protein>
    <recommendedName>
        <fullName evidence="3">Aminoglycoside phosphotransferase domain-containing protein</fullName>
    </recommendedName>
</protein>
<evidence type="ECO:0008006" key="3">
    <source>
        <dbReference type="Google" id="ProtNLM"/>
    </source>
</evidence>
<evidence type="ECO:0000313" key="1">
    <source>
        <dbReference type="EMBL" id="KAJ5480032.1"/>
    </source>
</evidence>